<evidence type="ECO:0000313" key="2">
    <source>
        <dbReference type="Proteomes" id="UP000320421"/>
    </source>
</evidence>
<gene>
    <name evidence="1" type="ORF">HG66A1_60080</name>
</gene>
<dbReference type="InterPro" id="IPR053143">
    <property type="entry name" value="Arylsulfate_ST"/>
</dbReference>
<evidence type="ECO:0000313" key="1">
    <source>
        <dbReference type="EMBL" id="QDT24176.1"/>
    </source>
</evidence>
<organism evidence="1 2">
    <name type="scientific">Gimesia chilikensis</name>
    <dbReference type="NCBI Taxonomy" id="2605989"/>
    <lineage>
        <taxon>Bacteria</taxon>
        <taxon>Pseudomonadati</taxon>
        <taxon>Planctomycetota</taxon>
        <taxon>Planctomycetia</taxon>
        <taxon>Planctomycetales</taxon>
        <taxon>Planctomycetaceae</taxon>
        <taxon>Gimesia</taxon>
    </lineage>
</organism>
<dbReference type="OrthoDB" id="9769838at2"/>
<accession>A0A517PXS1</accession>
<name>A0A517PXS1_9PLAN</name>
<dbReference type="RefSeq" id="WP_145192663.1">
    <property type="nucleotide sequence ID" value="NZ_CP036266.1"/>
</dbReference>
<dbReference type="InterPro" id="IPR011047">
    <property type="entry name" value="Quinoprotein_ADH-like_sf"/>
</dbReference>
<protein>
    <recommendedName>
        <fullName evidence="3">Arylsulfotransferase (ASST)</fullName>
    </recommendedName>
</protein>
<dbReference type="EMBL" id="CP036266">
    <property type="protein sequence ID" value="QDT24176.1"/>
    <property type="molecule type" value="Genomic_DNA"/>
</dbReference>
<sequence>MQLRNRAHSESGIAFSQFNHFWLQLLIAVCCMMGGIPVDAGEEESIRHSFLGVGKANRAVIIGEDGAVEWKFDMPASDGWVLPNGNVLLALYGTKEFPHGGVVEVDRKTKQILFQYQGQQKEISTVQPLADGTFLVAELGPEPRAIVINRQGKIVKTTPLQCQKNNTHMQTRMLRVLPNGHYIAPHLLDFAVKEYDPESGAVLQVIATDDRGREKRDWPFTAIRLKNGNTLIACTNGNRIIETNSQGKIIWSVTNADLGENLFSDACGAQRLPNGNTVIASYRAKGDQVKLFEVTPDKKVVWRYTGMKSGFHHFQILTTNGKPVKENTWK</sequence>
<keyword evidence="2" id="KW-1185">Reference proteome</keyword>
<dbReference type="SUPFAM" id="SSF50998">
    <property type="entry name" value="Quinoprotein alcohol dehydrogenase-like"/>
    <property type="match status" value="1"/>
</dbReference>
<dbReference type="Proteomes" id="UP000320421">
    <property type="component" value="Chromosome"/>
</dbReference>
<dbReference type="PANTHER" id="PTHR35340:SF5">
    <property type="entry name" value="ASST-DOMAIN-CONTAINING PROTEIN"/>
    <property type="match status" value="1"/>
</dbReference>
<proteinExistence type="predicted"/>
<dbReference type="PANTHER" id="PTHR35340">
    <property type="entry name" value="PQQ ENZYME REPEAT PROTEIN-RELATED"/>
    <property type="match status" value="1"/>
</dbReference>
<dbReference type="AlphaFoldDB" id="A0A517PXS1"/>
<reference evidence="1 2" key="1">
    <citation type="submission" date="2019-02" db="EMBL/GenBank/DDBJ databases">
        <title>Deep-cultivation of Planctomycetes and their phenomic and genomic characterization uncovers novel biology.</title>
        <authorList>
            <person name="Wiegand S."/>
            <person name="Jogler M."/>
            <person name="Boedeker C."/>
            <person name="Pinto D."/>
            <person name="Vollmers J."/>
            <person name="Rivas-Marin E."/>
            <person name="Kohn T."/>
            <person name="Peeters S.H."/>
            <person name="Heuer A."/>
            <person name="Rast P."/>
            <person name="Oberbeckmann S."/>
            <person name="Bunk B."/>
            <person name="Jeske O."/>
            <person name="Meyerdierks A."/>
            <person name="Storesund J.E."/>
            <person name="Kallscheuer N."/>
            <person name="Luecker S."/>
            <person name="Lage O.M."/>
            <person name="Pohl T."/>
            <person name="Merkel B.J."/>
            <person name="Hornburger P."/>
            <person name="Mueller R.-W."/>
            <person name="Bruemmer F."/>
            <person name="Labrenz M."/>
            <person name="Spormann A.M."/>
            <person name="Op den Camp H."/>
            <person name="Overmann J."/>
            <person name="Amann R."/>
            <person name="Jetten M.S.M."/>
            <person name="Mascher T."/>
            <person name="Medema M.H."/>
            <person name="Devos D.P."/>
            <person name="Kaster A.-K."/>
            <person name="Ovreas L."/>
            <person name="Rohde M."/>
            <person name="Galperin M.Y."/>
            <person name="Jogler C."/>
        </authorList>
    </citation>
    <scope>NUCLEOTIDE SEQUENCE [LARGE SCALE GENOMIC DNA]</scope>
    <source>
        <strain evidence="1 2">HG66A1</strain>
    </source>
</reference>
<evidence type="ECO:0008006" key="3">
    <source>
        <dbReference type="Google" id="ProtNLM"/>
    </source>
</evidence>